<dbReference type="CDD" id="cd02869">
    <property type="entry name" value="PseudoU_synth_RluA_like"/>
    <property type="match status" value="1"/>
</dbReference>
<evidence type="ECO:0000256" key="10">
    <source>
        <dbReference type="PROSITE-ProRule" id="PRU00182"/>
    </source>
</evidence>
<dbReference type="EMBL" id="CR925678">
    <property type="protein sequence ID" value="CAI26821.1"/>
    <property type="molecule type" value="Genomic_DNA"/>
</dbReference>
<dbReference type="KEGG" id="erw:ERWE_CDS_03270"/>
<dbReference type="eggNOG" id="COG0564">
    <property type="taxonomic scope" value="Bacteria"/>
</dbReference>
<reference evidence="12 13" key="1">
    <citation type="journal article" date="2006" name="J. Bacteriol.">
        <title>Comparative genomic analysis of three strains of Ehrlichia ruminantium reveals an active process of genome size plasticity.</title>
        <authorList>
            <person name="Frutos R."/>
            <person name="Viari A."/>
            <person name="Ferraz C."/>
            <person name="Morgat A."/>
            <person name="Eychenie S."/>
            <person name="Kandassami Y."/>
            <person name="Chantal I."/>
            <person name="Bensaid A."/>
            <person name="Coissac E."/>
            <person name="Vachiery N."/>
            <person name="Demaille J."/>
            <person name="Martinez D."/>
        </authorList>
    </citation>
    <scope>NUCLEOTIDE SEQUENCE [LARGE SCALE GENOMIC DNA]</scope>
    <source>
        <strain evidence="12 13">Welgevonden</strain>
    </source>
</reference>
<dbReference type="SUPFAM" id="SSF55120">
    <property type="entry name" value="Pseudouridine synthase"/>
    <property type="match status" value="1"/>
</dbReference>
<feature type="domain" description="Pseudouridine synthase RsuA/RluA-like" evidence="11">
    <location>
        <begin position="98"/>
        <end position="244"/>
    </location>
</feature>
<gene>
    <name evidence="12" type="primary">rluC</name>
    <name evidence="12" type="ordered locus">ERWE_CDS_03270</name>
</gene>
<dbReference type="RefSeq" id="WP_011155001.1">
    <property type="nucleotide sequence ID" value="NC_005295.2"/>
</dbReference>
<dbReference type="HOGENOM" id="CLU_016902_1_2_5"/>
<evidence type="ECO:0000256" key="4">
    <source>
        <dbReference type="ARBA" id="ARBA00012785"/>
    </source>
</evidence>
<dbReference type="InterPro" id="IPR020103">
    <property type="entry name" value="PsdUridine_synth_cat_dom_sf"/>
</dbReference>
<dbReference type="PANTHER" id="PTHR21600">
    <property type="entry name" value="MITOCHONDRIAL RNA PSEUDOURIDINE SYNTHASE"/>
    <property type="match status" value="1"/>
</dbReference>
<evidence type="ECO:0000256" key="6">
    <source>
        <dbReference type="ARBA" id="ARBA00023235"/>
    </source>
</evidence>
<evidence type="ECO:0000256" key="7">
    <source>
        <dbReference type="ARBA" id="ARBA00030705"/>
    </source>
</evidence>
<dbReference type="KEGG" id="eru:Erum3210"/>
<evidence type="ECO:0000313" key="12">
    <source>
        <dbReference type="EMBL" id="CAI26821.1"/>
    </source>
</evidence>
<protein>
    <recommendedName>
        <fullName evidence="5">Ribosomal large subunit pseudouridine synthase C</fullName>
        <ecNumber evidence="4">5.4.99.24</ecNumber>
    </recommendedName>
    <alternativeName>
        <fullName evidence="7">23S rRNA pseudouridine(955/2504/2580) synthase</fullName>
    </alternativeName>
    <alternativeName>
        <fullName evidence="8">rRNA pseudouridylate synthase C</fullName>
    </alternativeName>
    <alternativeName>
        <fullName evidence="9">rRNA-uridine isomerase C</fullName>
    </alternativeName>
</protein>
<dbReference type="InterPro" id="IPR006145">
    <property type="entry name" value="PsdUridine_synth_RsuA/RluA"/>
</dbReference>
<dbReference type="Pfam" id="PF00849">
    <property type="entry name" value="PseudoU_synth_2"/>
    <property type="match status" value="1"/>
</dbReference>
<dbReference type="PROSITE" id="PS01129">
    <property type="entry name" value="PSI_RLU"/>
    <property type="match status" value="1"/>
</dbReference>
<dbReference type="GO" id="GO:0001522">
    <property type="term" value="P:pseudouridine synthesis"/>
    <property type="evidence" value="ECO:0007669"/>
    <property type="project" value="InterPro"/>
</dbReference>
<dbReference type="GO" id="GO:0140098">
    <property type="term" value="F:catalytic activity, acting on RNA"/>
    <property type="evidence" value="ECO:0007669"/>
    <property type="project" value="UniProtKB-ARBA"/>
</dbReference>
<dbReference type="PROSITE" id="PS50889">
    <property type="entry name" value="S4"/>
    <property type="match status" value="1"/>
</dbReference>
<dbReference type="GeneID" id="33058154"/>
<dbReference type="GO" id="GO:0006396">
    <property type="term" value="P:RNA processing"/>
    <property type="evidence" value="ECO:0007669"/>
    <property type="project" value="UniProtKB-ARBA"/>
</dbReference>
<evidence type="ECO:0000256" key="1">
    <source>
        <dbReference type="ARBA" id="ARBA00000381"/>
    </source>
</evidence>
<evidence type="ECO:0000256" key="8">
    <source>
        <dbReference type="ARBA" id="ARBA00031975"/>
    </source>
</evidence>
<dbReference type="EC" id="5.4.99.24" evidence="4"/>
<keyword evidence="6" id="KW-0413">Isomerase</keyword>
<evidence type="ECO:0000259" key="11">
    <source>
        <dbReference type="Pfam" id="PF00849"/>
    </source>
</evidence>
<accession>A0A0H3M0Y6</accession>
<evidence type="ECO:0000256" key="9">
    <source>
        <dbReference type="ARBA" id="ARBA00033053"/>
    </source>
</evidence>
<comment type="similarity">
    <text evidence="3">Belongs to the pseudouridine synthase RluA family.</text>
</comment>
<dbReference type="InterPro" id="IPR050188">
    <property type="entry name" value="RluA_PseudoU_synthase"/>
</dbReference>
<comment type="catalytic activity">
    <reaction evidence="1">
        <text>uridine(955/2504/2580) in 23S rRNA = pseudouridine(955/2504/2580) in 23S rRNA</text>
        <dbReference type="Rhea" id="RHEA:42528"/>
        <dbReference type="Rhea" id="RHEA-COMP:10099"/>
        <dbReference type="Rhea" id="RHEA-COMP:10100"/>
        <dbReference type="ChEBI" id="CHEBI:65314"/>
        <dbReference type="ChEBI" id="CHEBI:65315"/>
        <dbReference type="EC" id="5.4.99.24"/>
    </reaction>
</comment>
<dbReference type="InterPro" id="IPR036986">
    <property type="entry name" value="S4_RNA-bd_sf"/>
</dbReference>
<comment type="function">
    <text evidence="2">Responsible for synthesis of pseudouridine from uracil at positions 955, 2504 and 2580 in 23S ribosomal RNA.</text>
</comment>
<dbReference type="SUPFAM" id="SSF55174">
    <property type="entry name" value="Alpha-L RNA-binding motif"/>
    <property type="match status" value="1"/>
</dbReference>
<organism evidence="12 13">
    <name type="scientific">Ehrlichia ruminantium (strain Welgevonden)</name>
    <dbReference type="NCBI Taxonomy" id="254945"/>
    <lineage>
        <taxon>Bacteria</taxon>
        <taxon>Pseudomonadati</taxon>
        <taxon>Pseudomonadota</taxon>
        <taxon>Alphaproteobacteria</taxon>
        <taxon>Rickettsiales</taxon>
        <taxon>Anaplasmataceae</taxon>
        <taxon>Ehrlichia</taxon>
    </lineage>
</organism>
<dbReference type="Proteomes" id="UP000001021">
    <property type="component" value="Chromosome"/>
</dbReference>
<evidence type="ECO:0000313" key="13">
    <source>
        <dbReference type="Proteomes" id="UP000001021"/>
    </source>
</evidence>
<dbReference type="AlphaFoldDB" id="A0A0H3M0Y6"/>
<name>A0A0H3M0Y6_EHRRW</name>
<evidence type="ECO:0000256" key="5">
    <source>
        <dbReference type="ARBA" id="ARBA00017128"/>
    </source>
</evidence>
<keyword evidence="13" id="KW-1185">Reference proteome</keyword>
<keyword evidence="10" id="KW-0694">RNA-binding</keyword>
<dbReference type="GO" id="GO:0009982">
    <property type="term" value="F:pseudouridine synthase activity"/>
    <property type="evidence" value="ECO:0007669"/>
    <property type="project" value="InterPro"/>
</dbReference>
<sequence length="305" mass="34727">MGKYYTIQEDNLGVRIDRFIRKELRIPQSLIEKFLRNRIILLDGLKVKSNTKLNVGNVIYVQNECIISKEKKDKKVCKFASESLVKLICDNIVYEDDNVLVINKPSGVSVQGGSKVKISISDVLDSIRIGESMKIVHRLDKSTSGILMLARNARVSRLIMNEFKDRKVKKKYLALTCGIPDDDFGQIDYPIVKKKHGITLEKNMSFMQQAVTMFSTLRKLPNDIGLLDLQPITGRKHQIRIHLSRIGCPIVGDVKYGKICDSISNDYLQLHAYFLSINIDGKEISITIPMPSYMQNIILQLEKLL</sequence>
<evidence type="ECO:0000256" key="3">
    <source>
        <dbReference type="ARBA" id="ARBA00010876"/>
    </source>
</evidence>
<dbReference type="InterPro" id="IPR006224">
    <property type="entry name" value="PsdUridine_synth_RluA-like_CS"/>
</dbReference>
<dbReference type="Gene3D" id="3.30.2350.10">
    <property type="entry name" value="Pseudouridine synthase"/>
    <property type="match status" value="1"/>
</dbReference>
<evidence type="ECO:0000256" key="2">
    <source>
        <dbReference type="ARBA" id="ARBA00002876"/>
    </source>
</evidence>
<dbReference type="GO" id="GO:0003723">
    <property type="term" value="F:RNA binding"/>
    <property type="evidence" value="ECO:0007669"/>
    <property type="project" value="UniProtKB-KW"/>
</dbReference>
<proteinExistence type="inferred from homology"/>
<dbReference type="Gene3D" id="3.10.290.10">
    <property type="entry name" value="RNA-binding S4 domain"/>
    <property type="match status" value="1"/>
</dbReference>